<feature type="domain" description="PPIase cyclophilin-type" evidence="2">
    <location>
        <begin position="34"/>
        <end position="186"/>
    </location>
</feature>
<evidence type="ECO:0000313" key="3">
    <source>
        <dbReference type="EMBL" id="ODQ48762.1"/>
    </source>
</evidence>
<accession>A0A1E3NRP7</accession>
<dbReference type="AlphaFoldDB" id="A0A1E3NRP7"/>
<protein>
    <recommendedName>
        <fullName evidence="2">PPIase cyclophilin-type domain-containing protein</fullName>
    </recommendedName>
</protein>
<dbReference type="SUPFAM" id="SSF50891">
    <property type="entry name" value="Cyclophilin-like"/>
    <property type="match status" value="1"/>
</dbReference>
<name>A0A1E3NRP7_9ASCO</name>
<dbReference type="Gene3D" id="2.40.100.10">
    <property type="entry name" value="Cyclophilin-like"/>
    <property type="match status" value="1"/>
</dbReference>
<evidence type="ECO:0000313" key="4">
    <source>
        <dbReference type="Proteomes" id="UP000094455"/>
    </source>
</evidence>
<evidence type="ECO:0000256" key="1">
    <source>
        <dbReference type="ARBA" id="ARBA00000971"/>
    </source>
</evidence>
<dbReference type="STRING" id="763406.A0A1E3NRP7"/>
<evidence type="ECO:0000259" key="2">
    <source>
        <dbReference type="Pfam" id="PF00160"/>
    </source>
</evidence>
<dbReference type="GO" id="GO:0003755">
    <property type="term" value="F:peptidyl-prolyl cis-trans isomerase activity"/>
    <property type="evidence" value="ECO:0007669"/>
    <property type="project" value="UniProtKB-EC"/>
</dbReference>
<dbReference type="OrthoDB" id="442970at2759"/>
<dbReference type="Pfam" id="PF00160">
    <property type="entry name" value="Pro_isomerase"/>
    <property type="match status" value="1"/>
</dbReference>
<comment type="catalytic activity">
    <reaction evidence="1">
        <text>[protein]-peptidylproline (omega=180) = [protein]-peptidylproline (omega=0)</text>
        <dbReference type="Rhea" id="RHEA:16237"/>
        <dbReference type="Rhea" id="RHEA-COMP:10747"/>
        <dbReference type="Rhea" id="RHEA-COMP:10748"/>
        <dbReference type="ChEBI" id="CHEBI:83833"/>
        <dbReference type="ChEBI" id="CHEBI:83834"/>
        <dbReference type="EC" id="5.2.1.8"/>
    </reaction>
</comment>
<organism evidence="3 4">
    <name type="scientific">Pichia membranifaciens NRRL Y-2026</name>
    <dbReference type="NCBI Taxonomy" id="763406"/>
    <lineage>
        <taxon>Eukaryota</taxon>
        <taxon>Fungi</taxon>
        <taxon>Dikarya</taxon>
        <taxon>Ascomycota</taxon>
        <taxon>Saccharomycotina</taxon>
        <taxon>Pichiomycetes</taxon>
        <taxon>Pichiales</taxon>
        <taxon>Pichiaceae</taxon>
        <taxon>Pichia</taxon>
    </lineage>
</organism>
<dbReference type="Proteomes" id="UP000094455">
    <property type="component" value="Unassembled WGS sequence"/>
</dbReference>
<dbReference type="InterPro" id="IPR002130">
    <property type="entry name" value="Cyclophilin-type_PPIase_dom"/>
</dbReference>
<reference evidence="3 4" key="1">
    <citation type="journal article" date="2016" name="Proc. Natl. Acad. Sci. U.S.A.">
        <title>Comparative genomics of biotechnologically important yeasts.</title>
        <authorList>
            <person name="Riley R."/>
            <person name="Haridas S."/>
            <person name="Wolfe K.H."/>
            <person name="Lopes M.R."/>
            <person name="Hittinger C.T."/>
            <person name="Goeker M."/>
            <person name="Salamov A.A."/>
            <person name="Wisecaver J.H."/>
            <person name="Long T.M."/>
            <person name="Calvey C.H."/>
            <person name="Aerts A.L."/>
            <person name="Barry K.W."/>
            <person name="Choi C."/>
            <person name="Clum A."/>
            <person name="Coughlan A.Y."/>
            <person name="Deshpande S."/>
            <person name="Douglass A.P."/>
            <person name="Hanson S.J."/>
            <person name="Klenk H.-P."/>
            <person name="LaButti K.M."/>
            <person name="Lapidus A."/>
            <person name="Lindquist E.A."/>
            <person name="Lipzen A.M."/>
            <person name="Meier-Kolthoff J.P."/>
            <person name="Ohm R.A."/>
            <person name="Otillar R.P."/>
            <person name="Pangilinan J.L."/>
            <person name="Peng Y."/>
            <person name="Rokas A."/>
            <person name="Rosa C.A."/>
            <person name="Scheuner C."/>
            <person name="Sibirny A.A."/>
            <person name="Slot J.C."/>
            <person name="Stielow J.B."/>
            <person name="Sun H."/>
            <person name="Kurtzman C.P."/>
            <person name="Blackwell M."/>
            <person name="Grigoriev I.V."/>
            <person name="Jeffries T.W."/>
        </authorList>
    </citation>
    <scope>NUCLEOTIDE SEQUENCE [LARGE SCALE GENOMIC DNA]</scope>
    <source>
        <strain evidence="3 4">NRRL Y-2026</strain>
    </source>
</reference>
<dbReference type="RefSeq" id="XP_019019875.1">
    <property type="nucleotide sequence ID" value="XM_019165084.1"/>
</dbReference>
<dbReference type="InterPro" id="IPR029000">
    <property type="entry name" value="Cyclophilin-like_dom_sf"/>
</dbReference>
<proteinExistence type="predicted"/>
<dbReference type="GeneID" id="30181771"/>
<sequence length="246" mass="27185">MPRYFVEFVNLQRKNGGKVSESPETQCPISFTATVKLFSNTLPNTTRAVAKLFSGDGSDGKDSTEPITYRKSQVTRVVAPEYLVQFGEPVRRSQAGVQKLGPLVDAEEFRRCEAKYAGKIRGRRGLVCLAAKDGEAADEADTRSVQLCIVFVPWGEYPELDGYVVVGECKEWAELRRWMAAVDVKENPATGSWEIPTGSGVWVNRCGQILDKPAPHGASSRLEEPGAKRPHRVKAVDLLFKRSRVG</sequence>
<keyword evidence="4" id="KW-1185">Reference proteome</keyword>
<dbReference type="EMBL" id="KV454001">
    <property type="protein sequence ID" value="ODQ48762.1"/>
    <property type="molecule type" value="Genomic_DNA"/>
</dbReference>
<gene>
    <name evidence="3" type="ORF">PICMEDRAFT_9285</name>
</gene>